<evidence type="ECO:0000313" key="2">
    <source>
        <dbReference type="Proteomes" id="UP000503308"/>
    </source>
</evidence>
<proteinExistence type="predicted"/>
<dbReference type="EMBL" id="CP048788">
    <property type="protein sequence ID" value="QJF50997.1"/>
    <property type="molecule type" value="Genomic_DNA"/>
</dbReference>
<sequence length="134" mass="15086">MRMILGGIVLLVLAGIAWVRLAPHDTARWHQPVRFNQNTDFSGGAVRVAEAGPDALARADRYMRELDRTVVLAGSVQEGRVTYVTRSKVFGFPDYTTIEVRDEQIRAWARLRFGASDLGVNRDRLEKIPVFSET</sequence>
<organism evidence="1 2">
    <name type="scientific">Roseobacter ponti</name>
    <dbReference type="NCBI Taxonomy" id="1891787"/>
    <lineage>
        <taxon>Bacteria</taxon>
        <taxon>Pseudomonadati</taxon>
        <taxon>Pseudomonadota</taxon>
        <taxon>Alphaproteobacteria</taxon>
        <taxon>Rhodobacterales</taxon>
        <taxon>Roseobacteraceae</taxon>
        <taxon>Roseobacter</taxon>
    </lineage>
</organism>
<dbReference type="Proteomes" id="UP000503308">
    <property type="component" value="Chromosome"/>
</dbReference>
<gene>
    <name evidence="1" type="ORF">G3256_07415</name>
</gene>
<keyword evidence="2" id="KW-1185">Reference proteome</keyword>
<protein>
    <submittedName>
        <fullName evidence="1">DUF1499 domain-containing protein</fullName>
    </submittedName>
</protein>
<dbReference type="InterPro" id="IPR010865">
    <property type="entry name" value="DUF1499"/>
</dbReference>
<reference evidence="1 2" key="1">
    <citation type="submission" date="2020-02" db="EMBL/GenBank/DDBJ databases">
        <title>Genome sequence of Roseobacter ponti.</title>
        <authorList>
            <person name="Hollensteiner J."/>
            <person name="Schneider D."/>
            <person name="Poehlein A."/>
            <person name="Daniel R."/>
        </authorList>
    </citation>
    <scope>NUCLEOTIDE SEQUENCE [LARGE SCALE GENOMIC DNA]</scope>
    <source>
        <strain evidence="1 2">DSM 106830</strain>
    </source>
</reference>
<evidence type="ECO:0000313" key="1">
    <source>
        <dbReference type="EMBL" id="QJF50997.1"/>
    </source>
</evidence>
<accession>A0A858SSN5</accession>
<dbReference type="Pfam" id="PF07386">
    <property type="entry name" value="DUF1499"/>
    <property type="match status" value="1"/>
</dbReference>
<name>A0A858SSN5_9RHOB</name>
<dbReference type="AlphaFoldDB" id="A0A858SSN5"/>
<dbReference type="KEGG" id="rpon:G3256_07415"/>